<accession>A0ABU0V7D6</accession>
<keyword evidence="1" id="KW-0472">Membrane</keyword>
<keyword evidence="1" id="KW-1133">Transmembrane helix</keyword>
<evidence type="ECO:0000313" key="2">
    <source>
        <dbReference type="EMBL" id="MDQ1852847.1"/>
    </source>
</evidence>
<dbReference type="EMBL" id="JAVCYS010000005">
    <property type="protein sequence ID" value="MDQ1852847.1"/>
    <property type="molecule type" value="Genomic_DNA"/>
</dbReference>
<keyword evidence="1" id="KW-0812">Transmembrane</keyword>
<name>A0ABU0V7D6_9BACI</name>
<reference evidence="2" key="1">
    <citation type="submission" date="2023-08" db="EMBL/GenBank/DDBJ databases">
        <title>Functional annotation and safety assessment of Bacillus stercoris.</title>
        <authorList>
            <person name="Pandit N.T."/>
            <person name="Ahir S.V."/>
            <person name="Chauhan D.A."/>
            <person name="Bose A."/>
            <person name="Dunlap C."/>
            <person name="Doshi J.A."/>
        </authorList>
    </citation>
    <scope>NUCLEOTIDE SEQUENCE</scope>
    <source>
        <strain evidence="2">ZBMF30</strain>
    </source>
</reference>
<keyword evidence="3" id="KW-1185">Reference proteome</keyword>
<evidence type="ECO:0000313" key="3">
    <source>
        <dbReference type="Proteomes" id="UP001177898"/>
    </source>
</evidence>
<gene>
    <name evidence="2" type="ORF">RAQ16_10915</name>
</gene>
<feature type="transmembrane region" description="Helical" evidence="1">
    <location>
        <begin position="52"/>
        <end position="69"/>
    </location>
</feature>
<sequence length="75" mass="8290">METKSFHDTLIADGEGVTLLLRDNPEKAMHLYYGICLGIWLIYNLVATGSPGLPLTILVGGNLIYLTILKKKEKT</sequence>
<dbReference type="RefSeq" id="WP_071582263.1">
    <property type="nucleotide sequence ID" value="NZ_AP029050.1"/>
</dbReference>
<organism evidence="2 3">
    <name type="scientific">Bacillus stercoris</name>
    <dbReference type="NCBI Taxonomy" id="2054641"/>
    <lineage>
        <taxon>Bacteria</taxon>
        <taxon>Bacillati</taxon>
        <taxon>Bacillota</taxon>
        <taxon>Bacilli</taxon>
        <taxon>Bacillales</taxon>
        <taxon>Bacillaceae</taxon>
        <taxon>Bacillus</taxon>
    </lineage>
</organism>
<feature type="transmembrane region" description="Helical" evidence="1">
    <location>
        <begin position="30"/>
        <end position="46"/>
    </location>
</feature>
<proteinExistence type="predicted"/>
<comment type="caution">
    <text evidence="2">The sequence shown here is derived from an EMBL/GenBank/DDBJ whole genome shotgun (WGS) entry which is preliminary data.</text>
</comment>
<dbReference type="Proteomes" id="UP001177898">
    <property type="component" value="Unassembled WGS sequence"/>
</dbReference>
<evidence type="ECO:0000256" key="1">
    <source>
        <dbReference type="SAM" id="Phobius"/>
    </source>
</evidence>
<protein>
    <submittedName>
        <fullName evidence="2">Uncharacterized protein</fullName>
    </submittedName>
</protein>